<feature type="transmembrane region" description="Helical" evidence="1">
    <location>
        <begin position="156"/>
        <end position="178"/>
    </location>
</feature>
<keyword evidence="1" id="KW-0812">Transmembrane</keyword>
<dbReference type="GO" id="GO:0048471">
    <property type="term" value="C:perinuclear region of cytoplasm"/>
    <property type="evidence" value="ECO:0007669"/>
    <property type="project" value="TreeGrafter"/>
</dbReference>
<sequence>MFLLSKKYKTPISTYMDSYRLPCSVRNTFKERTPRLPPKENNFVTQGLWVPPARSPASQGQYEQLIKEEMQQYYRNTMDPAAYNPEKYWLPRSEEKYNPVFVNENGYVAWGTSPYNSEAWDKHLPLLPKETRMETLLQSTPMPCLAKPTCLNHCGWLLLLALTLIILLFAVNSLLPLYSVSGRQPLQGPCSCHHYCLCGMDYCADGTSPLRRHLHTPEERTVSYKSHCLALSNNDSQKIFCSSYLLEFHSPMSDNFIFSLRWKTSHFMSIGGAQKSSFIIHQEFDSEALSAP</sequence>
<evidence type="ECO:0000313" key="2">
    <source>
        <dbReference type="EMBL" id="NXO04371.1"/>
    </source>
</evidence>
<evidence type="ECO:0000313" key="3">
    <source>
        <dbReference type="Proteomes" id="UP000565785"/>
    </source>
</evidence>
<protein>
    <submittedName>
        <fullName evidence="2">SMRP1 protein</fullName>
    </submittedName>
</protein>
<keyword evidence="1" id="KW-0472">Membrane</keyword>
<dbReference type="InterPro" id="IPR028195">
    <property type="entry name" value="SPMIP6"/>
</dbReference>
<evidence type="ECO:0000256" key="1">
    <source>
        <dbReference type="SAM" id="Phobius"/>
    </source>
</evidence>
<keyword evidence="1" id="KW-1133">Transmembrane helix</keyword>
<dbReference type="OrthoDB" id="9820464at2759"/>
<name>A0A7L1NWJ9_RHICY</name>
<feature type="non-terminal residue" evidence="2">
    <location>
        <position position="292"/>
    </location>
</feature>
<proteinExistence type="predicted"/>
<gene>
    <name evidence="2" type="primary">Smrp1</name>
    <name evidence="2" type="ORF">RHICYA_R07212</name>
</gene>
<dbReference type="AlphaFoldDB" id="A0A7L1NWJ9"/>
<organism evidence="2 3">
    <name type="scientific">Rhinopomastus cyanomelas</name>
    <name type="common">Common scimitarbill</name>
    <dbReference type="NCBI Taxonomy" id="113115"/>
    <lineage>
        <taxon>Eukaryota</taxon>
        <taxon>Metazoa</taxon>
        <taxon>Chordata</taxon>
        <taxon>Craniata</taxon>
        <taxon>Vertebrata</taxon>
        <taxon>Euteleostomi</taxon>
        <taxon>Archelosauria</taxon>
        <taxon>Archosauria</taxon>
        <taxon>Dinosauria</taxon>
        <taxon>Saurischia</taxon>
        <taxon>Theropoda</taxon>
        <taxon>Coelurosauria</taxon>
        <taxon>Aves</taxon>
        <taxon>Neognathae</taxon>
        <taxon>Neoaves</taxon>
        <taxon>Telluraves</taxon>
        <taxon>Coraciimorphae</taxon>
        <taxon>Bucerotiformes</taxon>
        <taxon>Rhinopomastidae</taxon>
        <taxon>Rhinopomastus</taxon>
    </lineage>
</organism>
<comment type="caution">
    <text evidence="2">The sequence shown here is derived from an EMBL/GenBank/DDBJ whole genome shotgun (WGS) entry which is preliminary data.</text>
</comment>
<feature type="non-terminal residue" evidence="2">
    <location>
        <position position="1"/>
    </location>
</feature>
<dbReference type="GO" id="GO:0002177">
    <property type="term" value="C:manchette"/>
    <property type="evidence" value="ECO:0007669"/>
    <property type="project" value="TreeGrafter"/>
</dbReference>
<dbReference type="PANTHER" id="PTHR35664:SF1">
    <property type="entry name" value="SPERMATID-SPECIFIC MANCHETTE-RELATED PROTEIN 1"/>
    <property type="match status" value="1"/>
</dbReference>
<dbReference type="EMBL" id="VXBP01010063">
    <property type="protein sequence ID" value="NXO04371.1"/>
    <property type="molecule type" value="Genomic_DNA"/>
</dbReference>
<reference evidence="2 3" key="1">
    <citation type="submission" date="2019-09" db="EMBL/GenBank/DDBJ databases">
        <title>Bird 10,000 Genomes (B10K) Project - Family phase.</title>
        <authorList>
            <person name="Zhang G."/>
        </authorList>
    </citation>
    <scope>NUCLEOTIDE SEQUENCE [LARGE SCALE GENOMIC DNA]</scope>
    <source>
        <strain evidence="2">B10K-DU-002-35</strain>
        <tissue evidence="2">Muscle</tissue>
    </source>
</reference>
<keyword evidence="3" id="KW-1185">Reference proteome</keyword>
<dbReference type="Proteomes" id="UP000565785">
    <property type="component" value="Unassembled WGS sequence"/>
</dbReference>
<accession>A0A7L1NWJ9</accession>
<dbReference type="PANTHER" id="PTHR35664">
    <property type="entry name" value="SPERMATID-SPECIFIC MANCHETTE-RELATED PROTEIN 1"/>
    <property type="match status" value="1"/>
</dbReference>
<dbReference type="GO" id="GO:0043014">
    <property type="term" value="F:alpha-tubulin binding"/>
    <property type="evidence" value="ECO:0007669"/>
    <property type="project" value="TreeGrafter"/>
</dbReference>
<dbReference type="Pfam" id="PF15181">
    <property type="entry name" value="SMRP1"/>
    <property type="match status" value="1"/>
</dbReference>